<dbReference type="Proteomes" id="UP000186313">
    <property type="component" value="Unassembled WGS sequence"/>
</dbReference>
<gene>
    <name evidence="1" type="ORF">BIY22_06985</name>
</gene>
<evidence type="ECO:0000313" key="1">
    <source>
        <dbReference type="EMBL" id="OLQ87916.1"/>
    </source>
</evidence>
<name>A0A1Q9HDX4_9VIBR</name>
<dbReference type="InterPro" id="IPR043129">
    <property type="entry name" value="ATPase_NBD"/>
</dbReference>
<dbReference type="GO" id="GO:0008671">
    <property type="term" value="F:2-dehydro-3-deoxygalactonokinase activity"/>
    <property type="evidence" value="ECO:0007669"/>
    <property type="project" value="InterPro"/>
</dbReference>
<dbReference type="STRING" id="1381081.BIY22_06985"/>
<dbReference type="RefSeq" id="WP_075709088.1">
    <property type="nucleotide sequence ID" value="NZ_MJMJ01000023.1"/>
</dbReference>
<dbReference type="SUPFAM" id="SSF53067">
    <property type="entry name" value="Actin-like ATPase domain"/>
    <property type="match status" value="1"/>
</dbReference>
<dbReference type="Gene3D" id="3.30.420.300">
    <property type="entry name" value="2-keto-3-deoxy-galactonokinase, substrate binding domain"/>
    <property type="match status" value="1"/>
</dbReference>
<dbReference type="Pfam" id="PF05035">
    <property type="entry name" value="DGOK"/>
    <property type="match status" value="1"/>
</dbReference>
<organism evidence="1 2">
    <name type="scientific">Vibrio panuliri</name>
    <dbReference type="NCBI Taxonomy" id="1381081"/>
    <lineage>
        <taxon>Bacteria</taxon>
        <taxon>Pseudomonadati</taxon>
        <taxon>Pseudomonadota</taxon>
        <taxon>Gammaproteobacteria</taxon>
        <taxon>Vibrionales</taxon>
        <taxon>Vibrionaceae</taxon>
        <taxon>Vibrio</taxon>
    </lineage>
</organism>
<dbReference type="InterPro" id="IPR042258">
    <property type="entry name" value="DGOK_N"/>
</dbReference>
<dbReference type="OrthoDB" id="256574at2"/>
<protein>
    <recommendedName>
        <fullName evidence="3">2-keto-3-deoxy-galactonokinase</fullName>
    </recommendedName>
</protein>
<dbReference type="InterPro" id="IPR042257">
    <property type="entry name" value="DGOK_C"/>
</dbReference>
<dbReference type="Gene3D" id="3.30.420.310">
    <property type="entry name" value="2-keto-3-deoxy-galactonokinase, C-terminal domain"/>
    <property type="match status" value="1"/>
</dbReference>
<evidence type="ECO:0008006" key="3">
    <source>
        <dbReference type="Google" id="ProtNLM"/>
    </source>
</evidence>
<dbReference type="InterPro" id="IPR007729">
    <property type="entry name" value="DGOK"/>
</dbReference>
<evidence type="ECO:0000313" key="2">
    <source>
        <dbReference type="Proteomes" id="UP000186313"/>
    </source>
</evidence>
<dbReference type="GO" id="GO:0034194">
    <property type="term" value="P:D-galactonate catabolic process"/>
    <property type="evidence" value="ECO:0007669"/>
    <property type="project" value="InterPro"/>
</dbReference>
<comment type="caution">
    <text evidence="1">The sequence shown here is derived from an EMBL/GenBank/DDBJ whole genome shotgun (WGS) entry which is preliminary data.</text>
</comment>
<proteinExistence type="predicted"/>
<sequence>MTINKVDWLVIDWGTTNFRAFALTEDGSLVAKIERSLGLLQVENGQFAATLQMILQQWLNDYKHLPIYMAGMVGSAQGWINVPYVDAPVSLSQLAHGTYHLMLPWGAPAYIVPGVRYQIEPNRYDVMRGEEVQLFGLQTKLSRQEFCAALPGTHSKHATMRNGYLERFQTFMTGELFSVLSKHSILGKALPQQIPSPEAFVKGLEESGGSDFTSTLFSARTHRLFSHVEPVHIYDYLSGLLIGQELKQSHEQHLYLVGGEALCRRYVEACEYLSASSEQIDGDEVFLIGMLEIKKVMNCENNV</sequence>
<accession>A0A1Q9HDX4</accession>
<dbReference type="EMBL" id="MJMJ01000023">
    <property type="protein sequence ID" value="OLQ87916.1"/>
    <property type="molecule type" value="Genomic_DNA"/>
</dbReference>
<dbReference type="AlphaFoldDB" id="A0A1Q9HDX4"/>
<reference evidence="1 2" key="1">
    <citation type="submission" date="2016-09" db="EMBL/GenBank/DDBJ databases">
        <title>Genomic Taxonomy of the Vibrionaceae.</title>
        <authorList>
            <person name="Gonzalez-Castillo A."/>
            <person name="Gomez-Gil B."/>
            <person name="Enciso-Ibarra K."/>
        </authorList>
    </citation>
    <scope>NUCLEOTIDE SEQUENCE [LARGE SCALE GENOMIC DNA]</scope>
    <source>
        <strain evidence="1 2">CAIM 703</strain>
    </source>
</reference>
<dbReference type="CDD" id="cd24012">
    <property type="entry name" value="ASKHA_NBD_KDGal-kinase"/>
    <property type="match status" value="1"/>
</dbReference>